<dbReference type="InterPro" id="IPR001005">
    <property type="entry name" value="SANT/Myb"/>
</dbReference>
<dbReference type="GO" id="GO:0003691">
    <property type="term" value="F:double-stranded telomeric DNA binding"/>
    <property type="evidence" value="ECO:0007669"/>
    <property type="project" value="InterPro"/>
</dbReference>
<gene>
    <name evidence="6" type="ORF">K437DRAFT_216203</name>
</gene>
<dbReference type="InterPro" id="IPR017930">
    <property type="entry name" value="Myb_dom"/>
</dbReference>
<accession>A0A066VTR2</accession>
<evidence type="ECO:0000259" key="5">
    <source>
        <dbReference type="PROSITE" id="PS51294"/>
    </source>
</evidence>
<comment type="caution">
    <text evidence="6">The sequence shown here is derived from an EMBL/GenBank/DDBJ whole genome shotgun (WGS) entry which is preliminary data.</text>
</comment>
<dbReference type="RefSeq" id="XP_013241985.1">
    <property type="nucleotide sequence ID" value="XM_013386531.1"/>
</dbReference>
<evidence type="ECO:0000256" key="1">
    <source>
        <dbReference type="ARBA" id="ARBA00004123"/>
    </source>
</evidence>
<dbReference type="InParanoid" id="A0A066VTR2"/>
<feature type="non-terminal residue" evidence="6">
    <location>
        <position position="52"/>
    </location>
</feature>
<dbReference type="AlphaFoldDB" id="A0A066VTR2"/>
<feature type="non-terminal residue" evidence="6">
    <location>
        <position position="1"/>
    </location>
</feature>
<dbReference type="SUPFAM" id="SSF46689">
    <property type="entry name" value="Homeodomain-like"/>
    <property type="match status" value="1"/>
</dbReference>
<evidence type="ECO:0000259" key="4">
    <source>
        <dbReference type="PROSITE" id="PS50090"/>
    </source>
</evidence>
<evidence type="ECO:0000256" key="2">
    <source>
        <dbReference type="ARBA" id="ARBA00023125"/>
    </source>
</evidence>
<proteinExistence type="predicted"/>
<dbReference type="GO" id="GO:0005634">
    <property type="term" value="C:nucleus"/>
    <property type="evidence" value="ECO:0007669"/>
    <property type="project" value="UniProtKB-SubCell"/>
</dbReference>
<dbReference type="PANTHER" id="PTHR46267">
    <property type="entry name" value="SINGLE MYB HISTONE 4"/>
    <property type="match status" value="1"/>
</dbReference>
<evidence type="ECO:0000313" key="7">
    <source>
        <dbReference type="Proteomes" id="UP000027361"/>
    </source>
</evidence>
<dbReference type="Proteomes" id="UP000027361">
    <property type="component" value="Unassembled WGS sequence"/>
</dbReference>
<keyword evidence="7" id="KW-1185">Reference proteome</keyword>
<dbReference type="Gene3D" id="1.10.246.220">
    <property type="match status" value="1"/>
</dbReference>
<keyword evidence="3" id="KW-0539">Nucleus</keyword>
<evidence type="ECO:0000256" key="3">
    <source>
        <dbReference type="ARBA" id="ARBA00023242"/>
    </source>
</evidence>
<dbReference type="HOGENOM" id="CLU_201538_0_0_1"/>
<evidence type="ECO:0000313" key="6">
    <source>
        <dbReference type="EMBL" id="KDN42204.1"/>
    </source>
</evidence>
<dbReference type="Pfam" id="PF00249">
    <property type="entry name" value="Myb_DNA-binding"/>
    <property type="match status" value="1"/>
</dbReference>
<dbReference type="EMBL" id="JMSN01000072">
    <property type="protein sequence ID" value="KDN42204.1"/>
    <property type="molecule type" value="Genomic_DNA"/>
</dbReference>
<protein>
    <submittedName>
        <fullName evidence="6">Uncharacterized protein</fullName>
    </submittedName>
</protein>
<keyword evidence="2" id="KW-0238">DNA-binding</keyword>
<dbReference type="InterPro" id="IPR044597">
    <property type="entry name" value="SMH1-6"/>
</dbReference>
<dbReference type="OMA" id="HRFENRT"/>
<dbReference type="STRING" id="1037660.A0A066VTR2"/>
<sequence length="52" mass="6149">KHRWTEDETQALVDGCNKHGVGSWKIILSDPEFSHRFENRTAGDLKDRFRTY</sequence>
<dbReference type="OrthoDB" id="608866at2759"/>
<dbReference type="PANTHER" id="PTHR46267:SF15">
    <property type="entry name" value="WINGED HELIX-TURN-HELIX TRANSCRIPTION REPRESSOR DNA-BINDING PROTEIN-RELATED"/>
    <property type="match status" value="1"/>
</dbReference>
<name>A0A066VTR2_TILAU</name>
<reference evidence="6 7" key="1">
    <citation type="submission" date="2014-05" db="EMBL/GenBank/DDBJ databases">
        <title>Draft genome sequence of a rare smut relative, Tilletiaria anomala UBC 951.</title>
        <authorList>
            <consortium name="DOE Joint Genome Institute"/>
            <person name="Toome M."/>
            <person name="Kuo A."/>
            <person name="Henrissat B."/>
            <person name="Lipzen A."/>
            <person name="Tritt A."/>
            <person name="Yoshinaga Y."/>
            <person name="Zane M."/>
            <person name="Barry K."/>
            <person name="Grigoriev I.V."/>
            <person name="Spatafora J.W."/>
            <person name="Aimea M.C."/>
        </authorList>
    </citation>
    <scope>NUCLEOTIDE SEQUENCE [LARGE SCALE GENOMIC DNA]</scope>
    <source>
        <strain evidence="6 7">UBC 951</strain>
    </source>
</reference>
<dbReference type="CDD" id="cd11660">
    <property type="entry name" value="SANT_TRF"/>
    <property type="match status" value="1"/>
</dbReference>
<organism evidence="6 7">
    <name type="scientific">Tilletiaria anomala (strain ATCC 24038 / CBS 436.72 / UBC 951)</name>
    <dbReference type="NCBI Taxonomy" id="1037660"/>
    <lineage>
        <taxon>Eukaryota</taxon>
        <taxon>Fungi</taxon>
        <taxon>Dikarya</taxon>
        <taxon>Basidiomycota</taxon>
        <taxon>Ustilaginomycotina</taxon>
        <taxon>Exobasidiomycetes</taxon>
        <taxon>Georgefischeriales</taxon>
        <taxon>Tilletiariaceae</taxon>
        <taxon>Tilletiaria</taxon>
    </lineage>
</organism>
<dbReference type="PROSITE" id="PS51294">
    <property type="entry name" value="HTH_MYB"/>
    <property type="match status" value="1"/>
</dbReference>
<dbReference type="InterPro" id="IPR009057">
    <property type="entry name" value="Homeodomain-like_sf"/>
</dbReference>
<feature type="domain" description="HTH myb-type" evidence="5">
    <location>
        <begin position="1"/>
        <end position="52"/>
    </location>
</feature>
<dbReference type="GeneID" id="25262132"/>
<comment type="subcellular location">
    <subcellularLocation>
        <location evidence="1">Nucleus</location>
    </subcellularLocation>
</comment>
<feature type="domain" description="Myb-like" evidence="4">
    <location>
        <begin position="1"/>
        <end position="52"/>
    </location>
</feature>
<dbReference type="PROSITE" id="PS50090">
    <property type="entry name" value="MYB_LIKE"/>
    <property type="match status" value="1"/>
</dbReference>